<feature type="domain" description="Thioredoxin-like fold" evidence="1">
    <location>
        <begin position="356"/>
        <end position="447"/>
    </location>
</feature>
<dbReference type="Gene3D" id="3.40.30.10">
    <property type="entry name" value="Glutaredoxin"/>
    <property type="match status" value="1"/>
</dbReference>
<dbReference type="Pfam" id="PF13905">
    <property type="entry name" value="Thioredoxin_8"/>
    <property type="match status" value="1"/>
</dbReference>
<comment type="caution">
    <text evidence="2">The sequence shown here is derived from an EMBL/GenBank/DDBJ whole genome shotgun (WGS) entry which is preliminary data.</text>
</comment>
<name>A0A7Y8Y0I8_9FLAO</name>
<organism evidence="2 3">
    <name type="scientific">Flavobacterium agri</name>
    <dbReference type="NCBI Taxonomy" id="2743471"/>
    <lineage>
        <taxon>Bacteria</taxon>
        <taxon>Pseudomonadati</taxon>
        <taxon>Bacteroidota</taxon>
        <taxon>Flavobacteriia</taxon>
        <taxon>Flavobacteriales</taxon>
        <taxon>Flavobacteriaceae</taxon>
        <taxon>Flavobacterium</taxon>
    </lineage>
</organism>
<reference evidence="2 3" key="1">
    <citation type="submission" date="2020-07" db="EMBL/GenBank/DDBJ databases">
        <authorList>
            <person name="Sun Q."/>
        </authorList>
    </citation>
    <scope>NUCLEOTIDE SEQUENCE [LARGE SCALE GENOMIC DNA]</scope>
    <source>
        <strain evidence="2 3">MAH-1</strain>
    </source>
</reference>
<keyword evidence="3" id="KW-1185">Reference proteome</keyword>
<evidence type="ECO:0000313" key="3">
    <source>
        <dbReference type="Proteomes" id="UP000535020"/>
    </source>
</evidence>
<dbReference type="InterPro" id="IPR012336">
    <property type="entry name" value="Thioredoxin-like_fold"/>
</dbReference>
<dbReference type="Proteomes" id="UP000535020">
    <property type="component" value="Unassembled WGS sequence"/>
</dbReference>
<dbReference type="PROSITE" id="PS51257">
    <property type="entry name" value="PROKAR_LIPOPROTEIN"/>
    <property type="match status" value="1"/>
</dbReference>
<protein>
    <recommendedName>
        <fullName evidence="1">Thioredoxin-like fold domain-containing protein</fullName>
    </recommendedName>
</protein>
<dbReference type="AlphaFoldDB" id="A0A7Y8Y0I8"/>
<accession>A0A7Y8Y0I8</accession>
<evidence type="ECO:0000259" key="1">
    <source>
        <dbReference type="Pfam" id="PF13905"/>
    </source>
</evidence>
<dbReference type="EMBL" id="JACBJI010000001">
    <property type="protein sequence ID" value="NYA69718.1"/>
    <property type="molecule type" value="Genomic_DNA"/>
</dbReference>
<dbReference type="InterPro" id="IPR036249">
    <property type="entry name" value="Thioredoxin-like_sf"/>
</dbReference>
<dbReference type="SUPFAM" id="SSF52833">
    <property type="entry name" value="Thioredoxin-like"/>
    <property type="match status" value="1"/>
</dbReference>
<sequence length="475" mass="55332">MIRSLVVPCAAMMLMMSCEKKFGRKDYTAYFGGEVLNPVNRYVLFCKDGEVIDTIPLKENNTFFKEFDSLTPGLYSFRHDPEYQYVYFDKNDSLMVRVNARDFDESVVFCGRGDQKNNFLMEMYLRNESDKNQFYPIFDLDVKGFEKAADSSYEASNKFYEKKKAEIKWSDDFDKFAKAALDFHYYSKKEIYPIVHRVRTGKDMTDEIPASYYAYRKKLDFNDEQLSGYAPYLNYLSHMLGNMAAINYHNHFSEVDLALKTNVNKLQIADTLIKDEKVKNIILNNIAFTYLLEDQNMENNHKFLEMFHKFSTDNSKKNEINKIGLAIQQLKSGNRLPSVQLVGLDGKTVPSSSFNGKKTVFFCWTQKLESHFRAAHRKVIDFKLRHPDYQFVAVNVDDDAEKWAQILSANRFPGVVEMRCKDFQDTKDKWAITKIHRTIITNQDGTIKNAFANLFDVNFEAELDARPFNHALTTN</sequence>
<gene>
    <name evidence="2" type="ORF">HZF10_02210</name>
</gene>
<proteinExistence type="predicted"/>
<evidence type="ECO:0000313" key="2">
    <source>
        <dbReference type="EMBL" id="NYA69718.1"/>
    </source>
</evidence>